<dbReference type="GO" id="GO:0000027">
    <property type="term" value="P:ribosomal large subunit assembly"/>
    <property type="evidence" value="ECO:0007669"/>
    <property type="project" value="TreeGrafter"/>
</dbReference>
<name>A0A2P6QD41_ROSCH</name>
<dbReference type="Gene3D" id="3.30.420.100">
    <property type="match status" value="1"/>
</dbReference>
<dbReference type="GO" id="GO:0008097">
    <property type="term" value="F:5S rRNA binding"/>
    <property type="evidence" value="ECO:0007669"/>
    <property type="project" value="InterPro"/>
</dbReference>
<dbReference type="EMBL" id="PDCK01000043">
    <property type="protein sequence ID" value="PRQ32092.1"/>
    <property type="molecule type" value="Genomic_DNA"/>
</dbReference>
<comment type="caution">
    <text evidence="8">The sequence shown here is derived from an EMBL/GenBank/DDBJ whole genome shotgun (WGS) entry which is preliminary data.</text>
</comment>
<evidence type="ECO:0000256" key="3">
    <source>
        <dbReference type="ARBA" id="ARBA00011113"/>
    </source>
</evidence>
<dbReference type="OMA" id="MEFAPIC"/>
<evidence type="ECO:0000256" key="6">
    <source>
        <dbReference type="ARBA" id="ARBA00023274"/>
    </source>
</evidence>
<dbReference type="PANTHER" id="PTHR23410">
    <property type="entry name" value="RIBOSOMAL PROTEIN L5-RELATED"/>
    <property type="match status" value="1"/>
</dbReference>
<evidence type="ECO:0000259" key="7">
    <source>
        <dbReference type="Pfam" id="PF14204"/>
    </source>
</evidence>
<dbReference type="InterPro" id="IPR005485">
    <property type="entry name" value="Rbsml_uL18_euk_arch"/>
</dbReference>
<evidence type="ECO:0000256" key="5">
    <source>
        <dbReference type="ARBA" id="ARBA00022980"/>
    </source>
</evidence>
<gene>
    <name evidence="8" type="ORF">RchiOBHm_Chr5g0042531</name>
</gene>
<keyword evidence="6" id="KW-0687">Ribonucleoprotein</keyword>
<dbReference type="InterPro" id="IPR025607">
    <property type="entry name" value="Ribosomal_uL18_C_euk"/>
</dbReference>
<protein>
    <submittedName>
        <fullName evidence="8">Putative ribosomal protein L5 eukaryotic/L18 archaeal</fullName>
    </submittedName>
</protein>
<keyword evidence="4" id="KW-0963">Cytoplasm</keyword>
<reference evidence="8 9" key="1">
    <citation type="journal article" date="2018" name="Nat. Genet.">
        <title>The Rosa genome provides new insights in the design of modern roses.</title>
        <authorList>
            <person name="Bendahmane M."/>
        </authorList>
    </citation>
    <scope>NUCLEOTIDE SEQUENCE [LARGE SCALE GENOMIC DNA]</scope>
    <source>
        <strain evidence="9">cv. Old Blush</strain>
    </source>
</reference>
<dbReference type="GO" id="GO:0006412">
    <property type="term" value="P:translation"/>
    <property type="evidence" value="ECO:0007669"/>
    <property type="project" value="InterPro"/>
</dbReference>
<proteinExistence type="inferred from homology"/>
<keyword evidence="5 8" id="KW-0689">Ribosomal protein</keyword>
<evidence type="ECO:0000256" key="4">
    <source>
        <dbReference type="ARBA" id="ARBA00022490"/>
    </source>
</evidence>
<dbReference type="GO" id="GO:0003735">
    <property type="term" value="F:structural constituent of ribosome"/>
    <property type="evidence" value="ECO:0007669"/>
    <property type="project" value="InterPro"/>
</dbReference>
<evidence type="ECO:0000313" key="8">
    <source>
        <dbReference type="EMBL" id="PRQ32092.1"/>
    </source>
</evidence>
<dbReference type="AlphaFoldDB" id="A0A2P6QD41"/>
<comment type="subcellular location">
    <subcellularLocation>
        <location evidence="1">Cytoplasm</location>
    </subcellularLocation>
</comment>
<dbReference type="PANTHER" id="PTHR23410:SF35">
    <property type="entry name" value="LARGE RIBOSOMAL SUBUNIT PROTEIN UL18Y-RELATED"/>
    <property type="match status" value="1"/>
</dbReference>
<comment type="subunit">
    <text evidence="3">Component of the large ribosomal subunit (LSU).</text>
</comment>
<evidence type="ECO:0000313" key="9">
    <source>
        <dbReference type="Proteomes" id="UP000238479"/>
    </source>
</evidence>
<accession>A0A2P6QD41</accession>
<feature type="domain" description="Large ribosomal subunit protein uL18 C-terminal eukaryotes" evidence="7">
    <location>
        <begin position="66"/>
        <end position="126"/>
    </location>
</feature>
<dbReference type="Gramene" id="PRQ32092">
    <property type="protein sequence ID" value="PRQ32092"/>
    <property type="gene ID" value="RchiOBHm_Chr5g0042531"/>
</dbReference>
<comment type="similarity">
    <text evidence="2">Belongs to the universal ribosomal protein uL18 family.</text>
</comment>
<dbReference type="Pfam" id="PF14204">
    <property type="entry name" value="Ribosomal_L18_c"/>
    <property type="match status" value="1"/>
</dbReference>
<organism evidence="8 9">
    <name type="scientific">Rosa chinensis</name>
    <name type="common">China rose</name>
    <dbReference type="NCBI Taxonomy" id="74649"/>
    <lineage>
        <taxon>Eukaryota</taxon>
        <taxon>Viridiplantae</taxon>
        <taxon>Streptophyta</taxon>
        <taxon>Embryophyta</taxon>
        <taxon>Tracheophyta</taxon>
        <taxon>Spermatophyta</taxon>
        <taxon>Magnoliopsida</taxon>
        <taxon>eudicotyledons</taxon>
        <taxon>Gunneridae</taxon>
        <taxon>Pentapetalae</taxon>
        <taxon>rosids</taxon>
        <taxon>fabids</taxon>
        <taxon>Rosales</taxon>
        <taxon>Rosaceae</taxon>
        <taxon>Rosoideae</taxon>
        <taxon>Rosoideae incertae sedis</taxon>
        <taxon>Rosa</taxon>
    </lineage>
</organism>
<evidence type="ECO:0000256" key="1">
    <source>
        <dbReference type="ARBA" id="ARBA00004496"/>
    </source>
</evidence>
<evidence type="ECO:0000256" key="2">
    <source>
        <dbReference type="ARBA" id="ARBA00007116"/>
    </source>
</evidence>
<dbReference type="GO" id="GO:0022625">
    <property type="term" value="C:cytosolic large ribosomal subunit"/>
    <property type="evidence" value="ECO:0007669"/>
    <property type="project" value="TreeGrafter"/>
</dbReference>
<dbReference type="Proteomes" id="UP000238479">
    <property type="component" value="Chromosome 5"/>
</dbReference>
<sequence>MEFAPICFRFAGFSKDNKQLDAEVHHKYIYGGHVAACMRTVMEDEPEKYQSHLSEYIKKGIVADNIEEIYKKVHAAIKVDPAMKKSEKPQHSEHKSIISIASQLIYKIKKINKKNKKTKKKQHKYNFIY</sequence>
<keyword evidence="9" id="KW-1185">Reference proteome</keyword>